<dbReference type="InterPro" id="IPR011051">
    <property type="entry name" value="RmlC_Cupin_sf"/>
</dbReference>
<gene>
    <name evidence="2" type="ORF">GBAR_LOCUS666</name>
</gene>
<dbReference type="SUPFAM" id="SSF51182">
    <property type="entry name" value="RmlC-like cupins"/>
    <property type="match status" value="1"/>
</dbReference>
<evidence type="ECO:0000256" key="1">
    <source>
        <dbReference type="SAM" id="MobiDB-lite"/>
    </source>
</evidence>
<organism evidence="2 3">
    <name type="scientific">Geodia barretti</name>
    <name type="common">Barrett's horny sponge</name>
    <dbReference type="NCBI Taxonomy" id="519541"/>
    <lineage>
        <taxon>Eukaryota</taxon>
        <taxon>Metazoa</taxon>
        <taxon>Porifera</taxon>
        <taxon>Demospongiae</taxon>
        <taxon>Heteroscleromorpha</taxon>
        <taxon>Tetractinellida</taxon>
        <taxon>Astrophorina</taxon>
        <taxon>Geodiidae</taxon>
        <taxon>Geodia</taxon>
    </lineage>
</organism>
<protein>
    <submittedName>
        <fullName evidence="2">Uncharacterized protein</fullName>
    </submittedName>
</protein>
<evidence type="ECO:0000313" key="3">
    <source>
        <dbReference type="Proteomes" id="UP001174909"/>
    </source>
</evidence>
<proteinExistence type="predicted"/>
<dbReference type="Proteomes" id="UP001174909">
    <property type="component" value="Unassembled WGS sequence"/>
</dbReference>
<comment type="caution">
    <text evidence="2">The sequence shown here is derived from an EMBL/GenBank/DDBJ whole genome shotgun (WGS) entry which is preliminary data.</text>
</comment>
<reference evidence="2" key="1">
    <citation type="submission" date="2023-03" db="EMBL/GenBank/DDBJ databases">
        <authorList>
            <person name="Steffen K."/>
            <person name="Cardenas P."/>
        </authorList>
    </citation>
    <scope>NUCLEOTIDE SEQUENCE</scope>
</reference>
<dbReference type="EMBL" id="CASHTH010000109">
    <property type="protein sequence ID" value="CAI7991243.1"/>
    <property type="molecule type" value="Genomic_DNA"/>
</dbReference>
<accession>A0AA35QT98</accession>
<feature type="region of interest" description="Disordered" evidence="1">
    <location>
        <begin position="94"/>
        <end position="114"/>
    </location>
</feature>
<dbReference type="Gene3D" id="2.60.120.10">
    <property type="entry name" value="Jelly Rolls"/>
    <property type="match status" value="1"/>
</dbReference>
<sequence length="114" mass="12520">MTMPIARLYTGDDGQSHIEQIELESHPEYEAMQAAKGISFRRVDPGRFSDWHCAPRRQFVITLEGEVEIGLGDGSVHRFGAGQAMLAEDLTGQGHTTRAVGDQPRLTATVPLDD</sequence>
<dbReference type="InterPro" id="IPR014710">
    <property type="entry name" value="RmlC-like_jellyroll"/>
</dbReference>
<evidence type="ECO:0000313" key="2">
    <source>
        <dbReference type="EMBL" id="CAI7991243.1"/>
    </source>
</evidence>
<keyword evidence="3" id="KW-1185">Reference proteome</keyword>
<name>A0AA35QT98_GEOBA</name>
<dbReference type="AlphaFoldDB" id="A0AA35QT98"/>